<evidence type="ECO:0000313" key="1">
    <source>
        <dbReference type="EMBL" id="KAG0249101.1"/>
    </source>
</evidence>
<dbReference type="Proteomes" id="UP000807716">
    <property type="component" value="Unassembled WGS sequence"/>
</dbReference>
<sequence>NTPHENEGALQAYHDERYPMTKNSFGTNKGVRRSEITMGYMPRWVNNSLIDSMHFYRPMICVLFASDLVSLLLGCSSEVLIFKGEADPYGIMLNYILAACPTVVSNPWDVTDKGTGRFSKAMFTA</sequence>
<dbReference type="GO" id="GO:0072686">
    <property type="term" value="C:mitotic spindle"/>
    <property type="evidence" value="ECO:0007669"/>
    <property type="project" value="TreeGrafter"/>
</dbReference>
<dbReference type="GO" id="GO:0005737">
    <property type="term" value="C:cytoplasm"/>
    <property type="evidence" value="ECO:0007669"/>
    <property type="project" value="TreeGrafter"/>
</dbReference>
<dbReference type="GO" id="GO:0004197">
    <property type="term" value="F:cysteine-type endopeptidase activity"/>
    <property type="evidence" value="ECO:0007669"/>
    <property type="project" value="InterPro"/>
</dbReference>
<comment type="caution">
    <text evidence="1">The sequence shown here is derived from an EMBL/GenBank/DDBJ whole genome shotgun (WGS) entry which is preliminary data.</text>
</comment>
<dbReference type="OrthoDB" id="10255632at2759"/>
<protein>
    <submittedName>
        <fullName evidence="1">Uncharacterized protein</fullName>
    </submittedName>
</protein>
<evidence type="ECO:0000313" key="2">
    <source>
        <dbReference type="Proteomes" id="UP000807716"/>
    </source>
</evidence>
<name>A0A9P6PLZ1_9FUNG</name>
<dbReference type="AlphaFoldDB" id="A0A9P6PLZ1"/>
<dbReference type="PANTHER" id="PTHR12792">
    <property type="entry name" value="EXTRA SPINDLE POLES 1-RELATED"/>
    <property type="match status" value="1"/>
</dbReference>
<dbReference type="EMBL" id="JAAAJB010001082">
    <property type="protein sequence ID" value="KAG0249101.1"/>
    <property type="molecule type" value="Genomic_DNA"/>
</dbReference>
<proteinExistence type="predicted"/>
<feature type="non-terminal residue" evidence="1">
    <location>
        <position position="1"/>
    </location>
</feature>
<gene>
    <name evidence="1" type="ORF">DFQ27_000375</name>
</gene>
<dbReference type="Pfam" id="PF03568">
    <property type="entry name" value="Separin_C"/>
    <property type="match status" value="1"/>
</dbReference>
<dbReference type="InterPro" id="IPR005314">
    <property type="entry name" value="Peptidase_C50"/>
</dbReference>
<reference evidence="1" key="1">
    <citation type="journal article" date="2020" name="Fungal Divers.">
        <title>Resolving the Mortierellaceae phylogeny through synthesis of multi-gene phylogenetics and phylogenomics.</title>
        <authorList>
            <person name="Vandepol N."/>
            <person name="Liber J."/>
            <person name="Desiro A."/>
            <person name="Na H."/>
            <person name="Kennedy M."/>
            <person name="Barry K."/>
            <person name="Grigoriev I.V."/>
            <person name="Miller A.N."/>
            <person name="O'Donnell K."/>
            <person name="Stajich J.E."/>
            <person name="Bonito G."/>
        </authorList>
    </citation>
    <scope>NUCLEOTIDE SEQUENCE</scope>
    <source>
        <strain evidence="1">BC1065</strain>
    </source>
</reference>
<dbReference type="GO" id="GO:0051307">
    <property type="term" value="P:meiotic chromosome separation"/>
    <property type="evidence" value="ECO:0007669"/>
    <property type="project" value="TreeGrafter"/>
</dbReference>
<dbReference type="GO" id="GO:0006508">
    <property type="term" value="P:proteolysis"/>
    <property type="evidence" value="ECO:0007669"/>
    <property type="project" value="InterPro"/>
</dbReference>
<dbReference type="GO" id="GO:0005634">
    <property type="term" value="C:nucleus"/>
    <property type="evidence" value="ECO:0007669"/>
    <property type="project" value="InterPro"/>
</dbReference>
<organism evidence="1 2">
    <name type="scientific">Actinomortierella ambigua</name>
    <dbReference type="NCBI Taxonomy" id="1343610"/>
    <lineage>
        <taxon>Eukaryota</taxon>
        <taxon>Fungi</taxon>
        <taxon>Fungi incertae sedis</taxon>
        <taxon>Mucoromycota</taxon>
        <taxon>Mortierellomycotina</taxon>
        <taxon>Mortierellomycetes</taxon>
        <taxon>Mortierellales</taxon>
        <taxon>Mortierellaceae</taxon>
        <taxon>Actinomortierella</taxon>
    </lineage>
</organism>
<keyword evidence="2" id="KW-1185">Reference proteome</keyword>
<accession>A0A9P6PLZ1</accession>
<dbReference type="PANTHER" id="PTHR12792:SF0">
    <property type="entry name" value="SEPARIN"/>
    <property type="match status" value="1"/>
</dbReference>